<accession>A0A8H9HSC2</accession>
<dbReference type="OrthoDB" id="4251531at2"/>
<dbReference type="Proteomes" id="UP000610124">
    <property type="component" value="Unassembled WGS sequence"/>
</dbReference>
<dbReference type="PANTHER" id="PTHR35526:SF3">
    <property type="entry name" value="ANTI-SIGMA-F FACTOR RSBW"/>
    <property type="match status" value="1"/>
</dbReference>
<protein>
    <recommendedName>
        <fullName evidence="2">Histidine kinase/HSP90-like ATPase domain-containing protein</fullName>
    </recommendedName>
</protein>
<keyword evidence="1" id="KW-0418">Kinase</keyword>
<dbReference type="GeneID" id="97486868"/>
<reference evidence="4 5" key="2">
    <citation type="submission" date="2014-07" db="EMBL/GenBank/DDBJ databases">
        <authorList>
            <person name="Zhang J.E."/>
            <person name="Yang H."/>
            <person name="Guo J."/>
            <person name="Deng Z."/>
            <person name="Luo H."/>
            <person name="Luo M."/>
            <person name="Zhao B."/>
        </authorList>
    </citation>
    <scope>NUCLEOTIDE SEQUENCE [LARGE SCALE GENOMIC DNA]</scope>
    <source>
        <strain evidence="4">ATCC 10762</strain>
        <strain evidence="5">ATCC 10762 / DSM 40127 / CCM 3239 / JCM 4008 / LMG 5968 / NBRC 12843 / NCIMB 8234 / A-377</strain>
    </source>
</reference>
<keyword evidence="5" id="KW-1185">Reference proteome</keyword>
<dbReference type="Gene3D" id="3.30.565.10">
    <property type="entry name" value="Histidine kinase-like ATPase, C-terminal domain"/>
    <property type="match status" value="1"/>
</dbReference>
<evidence type="ECO:0000313" key="3">
    <source>
        <dbReference type="EMBL" id="GGU82544.1"/>
    </source>
</evidence>
<dbReference type="EMBL" id="JPRF03000025">
    <property type="protein sequence ID" value="OEV36571.1"/>
    <property type="molecule type" value="Genomic_DNA"/>
</dbReference>
<keyword evidence="1" id="KW-0808">Transferase</keyword>
<dbReference type="InterPro" id="IPR036890">
    <property type="entry name" value="HATPase_C_sf"/>
</dbReference>
<dbReference type="CDD" id="cd16936">
    <property type="entry name" value="HATPase_RsbW-like"/>
    <property type="match status" value="1"/>
</dbReference>
<comment type="caution">
    <text evidence="4">The sequence shown here is derived from an EMBL/GenBank/DDBJ whole genome shotgun (WGS) entry which is preliminary data.</text>
</comment>
<dbReference type="Proteomes" id="UP000037395">
    <property type="component" value="Unassembled WGS sequence"/>
</dbReference>
<dbReference type="SUPFAM" id="SSF55874">
    <property type="entry name" value="ATPase domain of HSP90 chaperone/DNA topoisomerase II/histidine kinase"/>
    <property type="match status" value="1"/>
</dbReference>
<gene>
    <name evidence="3" type="ORF">GCM10010502_38140</name>
    <name evidence="4" type="ORF">HS99_0029060</name>
</gene>
<dbReference type="KEGG" id="kau:B6264_09525"/>
<feature type="domain" description="Histidine kinase/HSP90-like ATPase" evidence="2">
    <location>
        <begin position="9"/>
        <end position="115"/>
    </location>
</feature>
<organism evidence="4 5">
    <name type="scientific">Kitasatospora aureofaciens</name>
    <name type="common">Streptomyces aureofaciens</name>
    <dbReference type="NCBI Taxonomy" id="1894"/>
    <lineage>
        <taxon>Bacteria</taxon>
        <taxon>Bacillati</taxon>
        <taxon>Actinomycetota</taxon>
        <taxon>Actinomycetes</taxon>
        <taxon>Kitasatosporales</taxon>
        <taxon>Streptomycetaceae</taxon>
        <taxon>Kitasatospora</taxon>
    </lineage>
</organism>
<reference evidence="3" key="5">
    <citation type="submission" date="2020-09" db="EMBL/GenBank/DDBJ databases">
        <authorList>
            <person name="Sun Q."/>
            <person name="Ohkuma M."/>
        </authorList>
    </citation>
    <scope>NUCLEOTIDE SEQUENCE</scope>
    <source>
        <strain evidence="3">JCM 4434</strain>
    </source>
</reference>
<sequence>MRHLNTPSLTLAKQSLQDAMTRLGWPSSSTLDAELALGELIVNAWRHANTPAPVVQILAVTARTVRVGVSDESPVLPELQSLDLLAESGRGLQLVAALTSRWGVDPQKRGKTIWFECELDGAA</sequence>
<keyword evidence="1" id="KW-0723">Serine/threonine-protein kinase</keyword>
<dbReference type="RefSeq" id="WP_046385934.1">
    <property type="nucleotide sequence ID" value="NZ_BMUB01000008.1"/>
</dbReference>
<proteinExistence type="predicted"/>
<reference evidence="5" key="4">
    <citation type="submission" date="2016-08" db="EMBL/GenBank/DDBJ databases">
        <title>Sequencing, assembly and comparative genomics of S. aureofaciens ATCC 10762.</title>
        <authorList>
            <person name="Gradnigo J.S."/>
            <person name="Johnson N."/>
            <person name="Somerville G.A."/>
        </authorList>
    </citation>
    <scope>NUCLEOTIDE SEQUENCE [LARGE SCALE GENOMIC DNA]</scope>
    <source>
        <strain evidence="5">ATCC 10762 / DSM 40127 / CCM 3239 / JCM 4008 / LMG 5968 / NBRC 12843 / NCIMB 8234 / A-377</strain>
    </source>
</reference>
<dbReference type="AlphaFoldDB" id="A0A1E7N7A1"/>
<name>A0A1E7N7A1_KITAU</name>
<reference evidence="3" key="1">
    <citation type="journal article" date="2014" name="Int. J. Syst. Evol. Microbiol.">
        <title>Complete genome sequence of Corynebacterium casei LMG S-19264T (=DSM 44701T), isolated from a smear-ripened cheese.</title>
        <authorList>
            <consortium name="US DOE Joint Genome Institute (JGI-PGF)"/>
            <person name="Walter F."/>
            <person name="Albersmeier A."/>
            <person name="Kalinowski J."/>
            <person name="Ruckert C."/>
        </authorList>
    </citation>
    <scope>NUCLEOTIDE SEQUENCE</scope>
    <source>
        <strain evidence="3">JCM 4434</strain>
    </source>
</reference>
<reference evidence="4" key="3">
    <citation type="submission" date="2016-08" db="EMBL/GenBank/DDBJ databases">
        <title>Sequencing, Assembly and Comparative Genomics of S. aureofaciens ATCC 10762.</title>
        <authorList>
            <person name="Gradnigo J.S."/>
            <person name="Johnson N."/>
            <person name="Somerville G.A."/>
        </authorList>
    </citation>
    <scope>NUCLEOTIDE SEQUENCE [LARGE SCALE GENOMIC DNA]</scope>
    <source>
        <strain evidence="4">ATCC 10762</strain>
    </source>
</reference>
<evidence type="ECO:0000313" key="4">
    <source>
        <dbReference type="EMBL" id="OEV36571.1"/>
    </source>
</evidence>
<evidence type="ECO:0000313" key="5">
    <source>
        <dbReference type="Proteomes" id="UP000037395"/>
    </source>
</evidence>
<evidence type="ECO:0000259" key="2">
    <source>
        <dbReference type="Pfam" id="PF13581"/>
    </source>
</evidence>
<dbReference type="InterPro" id="IPR003594">
    <property type="entry name" value="HATPase_dom"/>
</dbReference>
<dbReference type="Pfam" id="PF13581">
    <property type="entry name" value="HATPase_c_2"/>
    <property type="match status" value="1"/>
</dbReference>
<accession>A0A1E7N7A1</accession>
<dbReference type="PANTHER" id="PTHR35526">
    <property type="entry name" value="ANTI-SIGMA-F FACTOR RSBW-RELATED"/>
    <property type="match status" value="1"/>
</dbReference>
<dbReference type="GO" id="GO:0004674">
    <property type="term" value="F:protein serine/threonine kinase activity"/>
    <property type="evidence" value="ECO:0007669"/>
    <property type="project" value="UniProtKB-KW"/>
</dbReference>
<dbReference type="EMBL" id="BMUB01000008">
    <property type="protein sequence ID" value="GGU82544.1"/>
    <property type="molecule type" value="Genomic_DNA"/>
</dbReference>
<evidence type="ECO:0000256" key="1">
    <source>
        <dbReference type="ARBA" id="ARBA00022527"/>
    </source>
</evidence>
<dbReference type="InterPro" id="IPR050267">
    <property type="entry name" value="Anti-sigma-factor_SerPK"/>
</dbReference>